<comment type="caution">
    <text evidence="3">The sequence shown here is derived from an EMBL/GenBank/DDBJ whole genome shotgun (WGS) entry which is preliminary data.</text>
</comment>
<evidence type="ECO:0000313" key="4">
    <source>
        <dbReference type="Proteomes" id="UP000242875"/>
    </source>
</evidence>
<dbReference type="Gene3D" id="3.30.70.80">
    <property type="entry name" value="Peptidase S8 propeptide/proteinase inhibitor I9"/>
    <property type="match status" value="1"/>
</dbReference>
<sequence length="78" mass="8635">MDKHAGYKDCIIMYKSSTPQDVVDTACDKIEAMGGHIKHIYKIGIKGIAARIPDDLVNAFDIDPWVNYVEPDGIATIQ</sequence>
<keyword evidence="4" id="KW-1185">Reference proteome</keyword>
<dbReference type="InterPro" id="IPR010259">
    <property type="entry name" value="S8pro/Inhibitor_I9"/>
</dbReference>
<dbReference type="PANTHER" id="PTHR28288">
    <property type="entry name" value="PROTEASE B INHIBITOR 2"/>
    <property type="match status" value="1"/>
</dbReference>
<feature type="domain" description="Inhibitor I9" evidence="2">
    <location>
        <begin position="31"/>
        <end position="75"/>
    </location>
</feature>
<name>A0A261Y2Q5_9FUNG</name>
<dbReference type="EMBL" id="MVBO01000027">
    <property type="protein sequence ID" value="OZJ04889.1"/>
    <property type="molecule type" value="Genomic_DNA"/>
</dbReference>
<evidence type="ECO:0000256" key="1">
    <source>
        <dbReference type="ARBA" id="ARBA00038069"/>
    </source>
</evidence>
<reference evidence="3 4" key="1">
    <citation type="journal article" date="2017" name="Mycologia">
        <title>Bifiguratus adelaidae, gen. et sp. nov., a new member of Mucoromycotina in endophytic and soil-dwelling habitats.</title>
        <authorList>
            <person name="Torres-Cruz T.J."/>
            <person name="Billingsley Tobias T.L."/>
            <person name="Almatruk M."/>
            <person name="Hesse C."/>
            <person name="Kuske C.R."/>
            <person name="Desiro A."/>
            <person name="Benucci G.M."/>
            <person name="Bonito G."/>
            <person name="Stajich J.E."/>
            <person name="Dunlap C."/>
            <person name="Arnold A.E."/>
            <person name="Porras-Alfaro A."/>
        </authorList>
    </citation>
    <scope>NUCLEOTIDE SEQUENCE [LARGE SCALE GENOMIC DNA]</scope>
    <source>
        <strain evidence="3 4">AZ0501</strain>
    </source>
</reference>
<organism evidence="3 4">
    <name type="scientific">Bifiguratus adelaidae</name>
    <dbReference type="NCBI Taxonomy" id="1938954"/>
    <lineage>
        <taxon>Eukaryota</taxon>
        <taxon>Fungi</taxon>
        <taxon>Fungi incertae sedis</taxon>
        <taxon>Mucoromycota</taxon>
        <taxon>Mucoromycotina</taxon>
        <taxon>Endogonomycetes</taxon>
        <taxon>Endogonales</taxon>
        <taxon>Endogonales incertae sedis</taxon>
        <taxon>Bifiguratus</taxon>
    </lineage>
</organism>
<accession>A0A261Y2Q5</accession>
<evidence type="ECO:0000259" key="2">
    <source>
        <dbReference type="Pfam" id="PF05922"/>
    </source>
</evidence>
<dbReference type="PANTHER" id="PTHR28288:SF2">
    <property type="entry name" value="PROTEASE B INHIBITOR 2"/>
    <property type="match status" value="1"/>
</dbReference>
<proteinExistence type="inferred from homology"/>
<protein>
    <recommendedName>
        <fullName evidence="2">Inhibitor I9 domain-containing protein</fullName>
    </recommendedName>
</protein>
<dbReference type="GO" id="GO:0004866">
    <property type="term" value="F:endopeptidase inhibitor activity"/>
    <property type="evidence" value="ECO:0007669"/>
    <property type="project" value="TreeGrafter"/>
</dbReference>
<dbReference type="AlphaFoldDB" id="A0A261Y2Q5"/>
<dbReference type="InterPro" id="IPR037045">
    <property type="entry name" value="S8pro/Inhibitor_I9_sf"/>
</dbReference>
<dbReference type="InterPro" id="IPR052471">
    <property type="entry name" value="PBI_I9"/>
</dbReference>
<dbReference type="GO" id="GO:0042144">
    <property type="term" value="P:vacuole fusion, non-autophagic"/>
    <property type="evidence" value="ECO:0007669"/>
    <property type="project" value="TreeGrafter"/>
</dbReference>
<comment type="similarity">
    <text evidence="1">Belongs to the protease inhibitor I9 family.</text>
</comment>
<dbReference type="SUPFAM" id="SSF54897">
    <property type="entry name" value="Protease propeptides/inhibitors"/>
    <property type="match status" value="1"/>
</dbReference>
<dbReference type="Proteomes" id="UP000242875">
    <property type="component" value="Unassembled WGS sequence"/>
</dbReference>
<gene>
    <name evidence="3" type="ORF">BZG36_02506</name>
</gene>
<evidence type="ECO:0000313" key="3">
    <source>
        <dbReference type="EMBL" id="OZJ04889.1"/>
    </source>
</evidence>
<dbReference type="Pfam" id="PF05922">
    <property type="entry name" value="Inhibitor_I9"/>
    <property type="match status" value="1"/>
</dbReference>
<dbReference type="OrthoDB" id="5518345at2759"/>